<sequence length="124" mass="13855">MQDTWMARKAEEIQGYADRKKWKTFLADIKAVYVPPIKGVAPLLNAEGTTLLTEKTQIMKRWAEHFRSVPNRPPTISNAAIDRRPQVETNAVPDLPVSLQETIRAVQQLSSEKSSGSDAIPAEI</sequence>
<reference evidence="1 2" key="2">
    <citation type="submission" date="2018-11" db="EMBL/GenBank/DDBJ databases">
        <authorList>
            <consortium name="Pathogen Informatics"/>
        </authorList>
    </citation>
    <scope>NUCLEOTIDE SEQUENCE [LARGE SCALE GENOMIC DNA]</scope>
    <source>
        <strain evidence="1 2">NST_G2</strain>
    </source>
</reference>
<dbReference type="OrthoDB" id="6246931at2759"/>
<keyword evidence="2" id="KW-1185">Reference proteome</keyword>
<name>A0A183SL64_SCHSO</name>
<protein>
    <submittedName>
        <fullName evidence="1 3">Uncharacterized protein</fullName>
    </submittedName>
</protein>
<organism evidence="3">
    <name type="scientific">Schistocephalus solidus</name>
    <name type="common">Tapeworm</name>
    <dbReference type="NCBI Taxonomy" id="70667"/>
    <lineage>
        <taxon>Eukaryota</taxon>
        <taxon>Metazoa</taxon>
        <taxon>Spiralia</taxon>
        <taxon>Lophotrochozoa</taxon>
        <taxon>Platyhelminthes</taxon>
        <taxon>Cestoda</taxon>
        <taxon>Eucestoda</taxon>
        <taxon>Diphyllobothriidea</taxon>
        <taxon>Diphyllobothriidae</taxon>
        <taxon>Schistocephalus</taxon>
    </lineage>
</organism>
<gene>
    <name evidence="1" type="ORF">SSLN_LOCUS4962</name>
</gene>
<reference evidence="3" key="1">
    <citation type="submission" date="2016-06" db="UniProtKB">
        <authorList>
            <consortium name="WormBaseParasite"/>
        </authorList>
    </citation>
    <scope>IDENTIFICATION</scope>
</reference>
<evidence type="ECO:0000313" key="2">
    <source>
        <dbReference type="Proteomes" id="UP000275846"/>
    </source>
</evidence>
<evidence type="ECO:0000313" key="3">
    <source>
        <dbReference type="WBParaSite" id="SSLN_0000512101-mRNA-1"/>
    </source>
</evidence>
<proteinExistence type="predicted"/>
<accession>A0A183SL64</accession>
<dbReference type="WBParaSite" id="SSLN_0000512101-mRNA-1">
    <property type="protein sequence ID" value="SSLN_0000512101-mRNA-1"/>
    <property type="gene ID" value="SSLN_0000512101"/>
</dbReference>
<evidence type="ECO:0000313" key="1">
    <source>
        <dbReference type="EMBL" id="VDL91347.1"/>
    </source>
</evidence>
<dbReference type="EMBL" id="UYSU01033066">
    <property type="protein sequence ID" value="VDL91347.1"/>
    <property type="molecule type" value="Genomic_DNA"/>
</dbReference>
<dbReference type="Proteomes" id="UP000275846">
    <property type="component" value="Unassembled WGS sequence"/>
</dbReference>
<dbReference type="AlphaFoldDB" id="A0A183SL64"/>